<reference evidence="2 3" key="1">
    <citation type="submission" date="2020-08" db="EMBL/GenBank/DDBJ databases">
        <title>Genomic Encyclopedia of Archaeal and Bacterial Type Strains, Phase II (KMG-II): from individual species to whole genera.</title>
        <authorList>
            <person name="Goeker M."/>
        </authorList>
    </citation>
    <scope>NUCLEOTIDE SEQUENCE [LARGE SCALE GENOMIC DNA]</scope>
    <source>
        <strain evidence="2 3">DSM 43850</strain>
    </source>
</reference>
<organism evidence="2 3">
    <name type="scientific">Kutzneria viridogrisea</name>
    <dbReference type="NCBI Taxonomy" id="47990"/>
    <lineage>
        <taxon>Bacteria</taxon>
        <taxon>Bacillati</taxon>
        <taxon>Actinomycetota</taxon>
        <taxon>Actinomycetes</taxon>
        <taxon>Pseudonocardiales</taxon>
        <taxon>Pseudonocardiaceae</taxon>
        <taxon>Kutzneria</taxon>
    </lineage>
</organism>
<name>A0ABR6BIS5_9PSEU</name>
<protein>
    <submittedName>
        <fullName evidence="2">Uncharacterized protein</fullName>
    </submittedName>
</protein>
<sequence length="158" mass="17798">MAARLLYQVLPQGLVWPALLARSSASKDAEILTLRHEVVVLRRTNPRPQFNWADRAVLTALSRLLPKSLRVCRIVAPTTLPRRHRLLMAARWRQPKPPGRPPISDEITALIARLATDNRTWGVIQGELRRLEHRVAGPTCSAPPTTRPEHGEPNWPAT</sequence>
<dbReference type="EMBL" id="JACJID010000003">
    <property type="protein sequence ID" value="MBA8926778.1"/>
    <property type="molecule type" value="Genomic_DNA"/>
</dbReference>
<dbReference type="Proteomes" id="UP000517916">
    <property type="component" value="Unassembled WGS sequence"/>
</dbReference>
<evidence type="ECO:0000313" key="2">
    <source>
        <dbReference type="EMBL" id="MBA8926778.1"/>
    </source>
</evidence>
<proteinExistence type="predicted"/>
<evidence type="ECO:0000256" key="1">
    <source>
        <dbReference type="SAM" id="MobiDB-lite"/>
    </source>
</evidence>
<comment type="caution">
    <text evidence="2">The sequence shown here is derived from an EMBL/GenBank/DDBJ whole genome shotgun (WGS) entry which is preliminary data.</text>
</comment>
<accession>A0ABR6BIS5</accession>
<keyword evidence="3" id="KW-1185">Reference proteome</keyword>
<dbReference type="RefSeq" id="WP_318296402.1">
    <property type="nucleotide sequence ID" value="NZ_BAAABQ010000029.1"/>
</dbReference>
<feature type="region of interest" description="Disordered" evidence="1">
    <location>
        <begin position="137"/>
        <end position="158"/>
    </location>
</feature>
<gene>
    <name evidence="2" type="ORF">BC739_003984</name>
</gene>
<evidence type="ECO:0000313" key="3">
    <source>
        <dbReference type="Proteomes" id="UP000517916"/>
    </source>
</evidence>